<accession>H0EV59</accession>
<organism evidence="1 2">
    <name type="scientific">Glarea lozoyensis (strain ATCC 74030 / MF5533)</name>
    <dbReference type="NCBI Taxonomy" id="1104152"/>
    <lineage>
        <taxon>Eukaryota</taxon>
        <taxon>Fungi</taxon>
        <taxon>Dikarya</taxon>
        <taxon>Ascomycota</taxon>
        <taxon>Pezizomycotina</taxon>
        <taxon>Leotiomycetes</taxon>
        <taxon>Helotiales</taxon>
        <taxon>Helotiaceae</taxon>
        <taxon>Glarea</taxon>
    </lineage>
</organism>
<comment type="caution">
    <text evidence="1">The sequence shown here is derived from an EMBL/GenBank/DDBJ whole genome shotgun (WGS) entry which is preliminary data.</text>
</comment>
<dbReference type="EMBL" id="AGUE01000187">
    <property type="protein sequence ID" value="EHK97565.1"/>
    <property type="molecule type" value="Genomic_DNA"/>
</dbReference>
<dbReference type="OrthoDB" id="5404599at2759"/>
<dbReference type="InParanoid" id="H0EV59"/>
<gene>
    <name evidence="1" type="ORF">M7I_6653</name>
</gene>
<dbReference type="PANTHER" id="PTHR21310:SF58">
    <property type="entry name" value="AMINOGLYCOSIDE PHOSPHOTRANSFERASE DOMAIN-CONTAINING PROTEIN"/>
    <property type="match status" value="1"/>
</dbReference>
<evidence type="ECO:0008006" key="3">
    <source>
        <dbReference type="Google" id="ProtNLM"/>
    </source>
</evidence>
<dbReference type="HOGENOM" id="CLU_061423_0_0_1"/>
<reference evidence="1 2" key="1">
    <citation type="journal article" date="2012" name="Eukaryot. Cell">
        <title>Genome sequence of the fungus Glarea lozoyensis: the first genome sequence of a species from the Helotiaceae family.</title>
        <authorList>
            <person name="Youssar L."/>
            <person name="Gruening B.A."/>
            <person name="Erxleben A."/>
            <person name="Guenther S."/>
            <person name="Huettel W."/>
        </authorList>
    </citation>
    <scope>NUCLEOTIDE SEQUENCE [LARGE SCALE GENOMIC DNA]</scope>
    <source>
        <strain evidence="2">ATCC 74030 / MF5533</strain>
    </source>
</reference>
<dbReference type="PANTHER" id="PTHR21310">
    <property type="entry name" value="AMINOGLYCOSIDE PHOSPHOTRANSFERASE-RELATED-RELATED"/>
    <property type="match status" value="1"/>
</dbReference>
<protein>
    <recommendedName>
        <fullName evidence="3">Protein kinase-like (PK-like)</fullName>
    </recommendedName>
</protein>
<sequence length="262" mass="29711">MANPQHAPRDLIGEVDQNTIIQKVHDAGDVVSVWKVGQAFIKAVDYPPFMRDATLEHVTINALHTKGISFAIPNVLYNAYWEDRYMIITSAMTGVTLDKAWLSMDQETREYYADRVVDICKEMAKFEAGYIGGIDGNSLAETFLTKPGEPYEYSRNTLLKNCMALRMDCTGSFKFYHCDLGPMNIIVDVKNRGISVIDWERAGFVPIEWIKTKFLEGTGAMYFDCVMATNGDRMAWGKLVGEKLGQAGFKDVAEMYREWHKK</sequence>
<dbReference type="InterPro" id="IPR011009">
    <property type="entry name" value="Kinase-like_dom_sf"/>
</dbReference>
<dbReference type="InterPro" id="IPR051678">
    <property type="entry name" value="AGP_Transferase"/>
</dbReference>
<evidence type="ECO:0000313" key="1">
    <source>
        <dbReference type="EMBL" id="EHK97565.1"/>
    </source>
</evidence>
<dbReference type="AlphaFoldDB" id="H0EV59"/>
<evidence type="ECO:0000313" key="2">
    <source>
        <dbReference type="Proteomes" id="UP000005446"/>
    </source>
</evidence>
<proteinExistence type="predicted"/>
<dbReference type="Proteomes" id="UP000005446">
    <property type="component" value="Unassembled WGS sequence"/>
</dbReference>
<keyword evidence="2" id="KW-1185">Reference proteome</keyword>
<name>H0EV59_GLAL7</name>
<dbReference type="SUPFAM" id="SSF56112">
    <property type="entry name" value="Protein kinase-like (PK-like)"/>
    <property type="match status" value="1"/>
</dbReference>